<dbReference type="PANTHER" id="PTHR30352">
    <property type="entry name" value="PYRUVATE FORMATE-LYASE-ACTIVATING ENZYME"/>
    <property type="match status" value="1"/>
</dbReference>
<dbReference type="Proteomes" id="UP000034076">
    <property type="component" value="Unassembled WGS sequence"/>
</dbReference>
<evidence type="ECO:0000256" key="7">
    <source>
        <dbReference type="ARBA" id="ARBA00023004"/>
    </source>
</evidence>
<feature type="domain" description="Radical SAM core" evidence="11">
    <location>
        <begin position="14"/>
        <end position="292"/>
    </location>
</feature>
<dbReference type="CDD" id="cd01335">
    <property type="entry name" value="Radical_SAM"/>
    <property type="match status" value="1"/>
</dbReference>
<dbReference type="PROSITE" id="PS00198">
    <property type="entry name" value="4FE4S_FER_1"/>
    <property type="match status" value="1"/>
</dbReference>
<reference evidence="12 13" key="1">
    <citation type="submission" date="2015-04" db="EMBL/GenBank/DDBJ databases">
        <title>Draft genome sequence of bacteremic isolate Catabacter hongkongensis type strain HKU16T.</title>
        <authorList>
            <person name="Lau S.K."/>
            <person name="Teng J.L."/>
            <person name="Huang Y."/>
            <person name="Curreem S.O."/>
            <person name="Tsui S.K."/>
            <person name="Woo P.C."/>
        </authorList>
    </citation>
    <scope>NUCLEOTIDE SEQUENCE [LARGE SCALE GENOMIC DNA]</scope>
    <source>
        <strain evidence="12 13">HKU16</strain>
    </source>
</reference>
<dbReference type="EMBL" id="LAYJ01000076">
    <property type="protein sequence ID" value="KKI51527.1"/>
    <property type="molecule type" value="Genomic_DNA"/>
</dbReference>
<dbReference type="OrthoDB" id="9782387at2"/>
<dbReference type="SFLD" id="SFLDS00029">
    <property type="entry name" value="Radical_SAM"/>
    <property type="match status" value="1"/>
</dbReference>
<dbReference type="GO" id="GO:0046872">
    <property type="term" value="F:metal ion binding"/>
    <property type="evidence" value="ECO:0007669"/>
    <property type="project" value="UniProtKB-KW"/>
</dbReference>
<feature type="domain" description="4Fe-4S ferredoxin-type" evidence="10">
    <location>
        <begin position="74"/>
        <end position="103"/>
    </location>
</feature>
<dbReference type="SUPFAM" id="SSF102114">
    <property type="entry name" value="Radical SAM enzymes"/>
    <property type="match status" value="1"/>
</dbReference>
<comment type="cofactor">
    <cofactor evidence="1">
        <name>[4Fe-4S] cluster</name>
        <dbReference type="ChEBI" id="CHEBI:49883"/>
    </cofactor>
</comment>
<dbReference type="SUPFAM" id="SSF54862">
    <property type="entry name" value="4Fe-4S ferredoxins"/>
    <property type="match status" value="1"/>
</dbReference>
<dbReference type="PROSITE" id="PS51379">
    <property type="entry name" value="4FE4S_FER_2"/>
    <property type="match status" value="2"/>
</dbReference>
<evidence type="ECO:0000256" key="1">
    <source>
        <dbReference type="ARBA" id="ARBA00001966"/>
    </source>
</evidence>
<dbReference type="Gene3D" id="3.30.70.20">
    <property type="match status" value="1"/>
</dbReference>
<dbReference type="GO" id="GO:0016829">
    <property type="term" value="F:lyase activity"/>
    <property type="evidence" value="ECO:0007669"/>
    <property type="project" value="UniProtKB-KW"/>
</dbReference>
<dbReference type="GO" id="GO:0043365">
    <property type="term" value="F:[formate-C-acetyltransferase]-activating enzyme activity"/>
    <property type="evidence" value="ECO:0007669"/>
    <property type="project" value="UniProtKB-EC"/>
</dbReference>
<dbReference type="PIRSF" id="PIRSF000371">
    <property type="entry name" value="PFL_act_enz"/>
    <property type="match status" value="1"/>
</dbReference>
<evidence type="ECO:0000256" key="8">
    <source>
        <dbReference type="ARBA" id="ARBA00023014"/>
    </source>
</evidence>
<evidence type="ECO:0000256" key="2">
    <source>
        <dbReference type="ARBA" id="ARBA00009777"/>
    </source>
</evidence>
<dbReference type="InterPro" id="IPR007197">
    <property type="entry name" value="rSAM"/>
</dbReference>
<dbReference type="InterPro" id="IPR034457">
    <property type="entry name" value="Organic_radical-activating"/>
</dbReference>
<protein>
    <submittedName>
        <fullName evidence="12">Pyruvate formate-lyase activating enzyme</fullName>
        <ecNumber evidence="12">1.97.1.4</ecNumber>
    </submittedName>
</protein>
<keyword evidence="13" id="KW-1185">Reference proteome</keyword>
<dbReference type="InterPro" id="IPR040074">
    <property type="entry name" value="BssD/PflA/YjjW"/>
</dbReference>
<name>A0A0M2NM91_9FIRM</name>
<dbReference type="SFLD" id="SFLDG01118">
    <property type="entry name" value="activating_enzymes__group_2"/>
    <property type="match status" value="1"/>
</dbReference>
<dbReference type="Pfam" id="PF00037">
    <property type="entry name" value="Fer4"/>
    <property type="match status" value="2"/>
</dbReference>
<keyword evidence="7" id="KW-0408">Iron</keyword>
<dbReference type="RefSeq" id="WP_046442920.1">
    <property type="nucleotide sequence ID" value="NZ_CAUERS010000124.1"/>
</dbReference>
<keyword evidence="12" id="KW-0670">Pyruvate</keyword>
<dbReference type="InterPro" id="IPR013785">
    <property type="entry name" value="Aldolase_TIM"/>
</dbReference>
<evidence type="ECO:0000313" key="13">
    <source>
        <dbReference type="Proteomes" id="UP000034076"/>
    </source>
</evidence>
<comment type="similarity">
    <text evidence="2">Belongs to the organic radical-activating enzymes family.</text>
</comment>
<keyword evidence="12" id="KW-0456">Lyase</keyword>
<keyword evidence="3" id="KW-0004">4Fe-4S</keyword>
<evidence type="ECO:0000256" key="5">
    <source>
        <dbReference type="ARBA" id="ARBA00022723"/>
    </source>
</evidence>
<dbReference type="NCBIfam" id="TIGR02494">
    <property type="entry name" value="PFLE_PFLC"/>
    <property type="match status" value="1"/>
</dbReference>
<dbReference type="InterPro" id="IPR058240">
    <property type="entry name" value="rSAM_sf"/>
</dbReference>
<evidence type="ECO:0000259" key="11">
    <source>
        <dbReference type="PROSITE" id="PS51918"/>
    </source>
</evidence>
<dbReference type="Pfam" id="PF04055">
    <property type="entry name" value="Radical_SAM"/>
    <property type="match status" value="1"/>
</dbReference>
<evidence type="ECO:0000256" key="4">
    <source>
        <dbReference type="ARBA" id="ARBA00022691"/>
    </source>
</evidence>
<evidence type="ECO:0000256" key="6">
    <source>
        <dbReference type="ARBA" id="ARBA00023002"/>
    </source>
</evidence>
<dbReference type="STRING" id="270498.CHK_1019"/>
<dbReference type="PROSITE" id="PS01087">
    <property type="entry name" value="RADICAL_ACTIVATING"/>
    <property type="match status" value="1"/>
</dbReference>
<evidence type="ECO:0000313" key="12">
    <source>
        <dbReference type="EMBL" id="KKI51527.1"/>
    </source>
</evidence>
<dbReference type="SFLD" id="SFLDG01066">
    <property type="entry name" value="organic_radical-activating_enz"/>
    <property type="match status" value="1"/>
</dbReference>
<accession>A0A0M2NM91</accession>
<proteinExistence type="inferred from homology"/>
<dbReference type="PROSITE" id="PS51918">
    <property type="entry name" value="RADICAL_SAM"/>
    <property type="match status" value="1"/>
</dbReference>
<feature type="domain" description="4Fe-4S ferredoxin-type" evidence="10">
    <location>
        <begin position="45"/>
        <end position="73"/>
    </location>
</feature>
<dbReference type="PANTHER" id="PTHR30352:SF4">
    <property type="entry name" value="PYRUVATE FORMATE-LYASE 2-ACTIVATING ENZYME"/>
    <property type="match status" value="1"/>
</dbReference>
<gene>
    <name evidence="12" type="ORF">CHK_1019</name>
</gene>
<keyword evidence="6 12" id="KW-0560">Oxidoreductase</keyword>
<dbReference type="InterPro" id="IPR001989">
    <property type="entry name" value="Radical_activat_CS"/>
</dbReference>
<dbReference type="InterPro" id="IPR012839">
    <property type="entry name" value="Organic_radical_activase"/>
</dbReference>
<evidence type="ECO:0000256" key="9">
    <source>
        <dbReference type="ARBA" id="ARBA00047365"/>
    </source>
</evidence>
<keyword evidence="8" id="KW-0411">Iron-sulfur</keyword>
<evidence type="ECO:0000259" key="10">
    <source>
        <dbReference type="PROSITE" id="PS51379"/>
    </source>
</evidence>
<dbReference type="InterPro" id="IPR017896">
    <property type="entry name" value="4Fe4S_Fe-S-bd"/>
</dbReference>
<dbReference type="AlphaFoldDB" id="A0A0M2NM91"/>
<dbReference type="InterPro" id="IPR017900">
    <property type="entry name" value="4Fe4S_Fe_S_CS"/>
</dbReference>
<evidence type="ECO:0000256" key="3">
    <source>
        <dbReference type="ARBA" id="ARBA00022485"/>
    </source>
</evidence>
<dbReference type="PATRIC" id="fig|270498.16.peg.1217"/>
<organism evidence="12 13">
    <name type="scientific">Christensenella hongkongensis</name>
    <dbReference type="NCBI Taxonomy" id="270498"/>
    <lineage>
        <taxon>Bacteria</taxon>
        <taxon>Bacillati</taxon>
        <taxon>Bacillota</taxon>
        <taxon>Clostridia</taxon>
        <taxon>Christensenellales</taxon>
        <taxon>Christensenellaceae</taxon>
        <taxon>Christensenella</taxon>
    </lineage>
</organism>
<dbReference type="Gene3D" id="3.20.20.70">
    <property type="entry name" value="Aldolase class I"/>
    <property type="match status" value="1"/>
</dbReference>
<comment type="caution">
    <text evidence="12">The sequence shown here is derived from an EMBL/GenBank/DDBJ whole genome shotgun (WGS) entry which is preliminary data.</text>
</comment>
<comment type="catalytic activity">
    <reaction evidence="9">
        <text>glycyl-[protein] + reduced [flavodoxin] + S-adenosyl-L-methionine = glycin-2-yl radical-[protein] + semiquinone [flavodoxin] + 5'-deoxyadenosine + L-methionine + H(+)</text>
        <dbReference type="Rhea" id="RHEA:61976"/>
        <dbReference type="Rhea" id="RHEA-COMP:10622"/>
        <dbReference type="Rhea" id="RHEA-COMP:14480"/>
        <dbReference type="Rhea" id="RHEA-COMP:15993"/>
        <dbReference type="Rhea" id="RHEA-COMP:15994"/>
        <dbReference type="ChEBI" id="CHEBI:15378"/>
        <dbReference type="ChEBI" id="CHEBI:17319"/>
        <dbReference type="ChEBI" id="CHEBI:29947"/>
        <dbReference type="ChEBI" id="CHEBI:32722"/>
        <dbReference type="ChEBI" id="CHEBI:57618"/>
        <dbReference type="ChEBI" id="CHEBI:57844"/>
        <dbReference type="ChEBI" id="CHEBI:59789"/>
        <dbReference type="ChEBI" id="CHEBI:140311"/>
    </reaction>
</comment>
<keyword evidence="4" id="KW-0949">S-adenosyl-L-methionine</keyword>
<keyword evidence="5" id="KW-0479">Metal-binding</keyword>
<dbReference type="EC" id="1.97.1.4" evidence="12"/>
<sequence length="297" mass="32949">MEALIFNIQKFSLNDGPGIRTVVFLKGCPLRCAWCSNPESQSCGKQILWDFSKCARCGSCVRMCSNQAISFADQSLRFDRLKCTGCETCVSACPTGALESDSRLMTVQEVLEICRQDTPFYEESGGGITLSGGEALCQPEFSDLLLSAAKRENIGTAIETSCYAPYKTFDKVTKHADYLLTDMKHWDSGQHKEKTGVSNEVILSNIGRAVKSGKNVLLRIPVIPGFNNSLSDADAFCSVIKELGLARVQLLPFHQFGEKKYSMLGLAYDYEKADALHETDLLAFQQRFFENDVEAFF</sequence>
<dbReference type="GO" id="GO:0051539">
    <property type="term" value="F:4 iron, 4 sulfur cluster binding"/>
    <property type="evidence" value="ECO:0007669"/>
    <property type="project" value="UniProtKB-KW"/>
</dbReference>